<evidence type="ECO:0000256" key="1">
    <source>
        <dbReference type="ARBA" id="ARBA00022786"/>
    </source>
</evidence>
<evidence type="ECO:0000256" key="2">
    <source>
        <dbReference type="SAM" id="MobiDB-lite"/>
    </source>
</evidence>
<feature type="domain" description="F-box" evidence="3">
    <location>
        <begin position="165"/>
        <end position="211"/>
    </location>
</feature>
<dbReference type="InterPro" id="IPR032675">
    <property type="entry name" value="LRR_dom_sf"/>
</dbReference>
<dbReference type="CDD" id="cd22119">
    <property type="entry name" value="F-box_FBXL6"/>
    <property type="match status" value="1"/>
</dbReference>
<gene>
    <name evidence="4" type="ORF">COCON_G00133030</name>
</gene>
<dbReference type="InterPro" id="IPR047922">
    <property type="entry name" value="FBXL6_F-box"/>
</dbReference>
<dbReference type="Gene3D" id="3.80.10.10">
    <property type="entry name" value="Ribonuclease Inhibitor"/>
    <property type="match status" value="1"/>
</dbReference>
<evidence type="ECO:0000313" key="4">
    <source>
        <dbReference type="EMBL" id="KAJ8268131.1"/>
    </source>
</evidence>
<dbReference type="GO" id="GO:0031146">
    <property type="term" value="P:SCF-dependent proteasomal ubiquitin-dependent protein catabolic process"/>
    <property type="evidence" value="ECO:0007669"/>
    <property type="project" value="TreeGrafter"/>
</dbReference>
<dbReference type="SMART" id="SM00367">
    <property type="entry name" value="LRR_CC"/>
    <property type="match status" value="6"/>
</dbReference>
<proteinExistence type="predicted"/>
<sequence>MDEASHYVSNVELDRMEMGEEILPSTDCVSSSFVESAGAGSSDSCPPGTSRRGCRAGSKKKTIKKNSSLKIDKKHKRKTCNRTPSLGYTIQQGEDMLLIISNDPKRRVWKRKKTKVGRAKLSTSRVKSKISKVGIKGKAITQNVKVEAAGLHSHEQEAYDRWGQNMPLEVLVTIFQLVVKKEGPIPFLCRVARVCHLWSGAAAHPILWCSVAIGYCWTQPGKTQSPKMQLKVQDTISWLAQNRFSQLREFHLSHWRKHVDYVVQVVSQHCQQLSALKLSHCSGLTEKAFQFLGKNCPSLESIDIQYSEIQIEGLVSFLEMYGSRIRKFLFSYGTKSERLLTVLAGGCCPELKQLEINTKLDSGYCQLPICIQALQSGCPKLQVFRMLNVTAMPKTARRGPCSASGFPHLEELCIASSSVSFIMDHDLITLLHGSPRLRVLDLRGCTRITATALSTLPCHELECLYWGLYSSSNSIMSSKKGIHLLTEKWSHTLQELDLSSQPFSEQDLEVAMGDLVHSSGADRLRSLNLSGTKVTSNALRSVISHCTELNYLNLSSCRYLPRGLKRIYRSQEDIQQLLDNLPLT</sequence>
<organism evidence="4 5">
    <name type="scientific">Conger conger</name>
    <name type="common">Conger eel</name>
    <name type="synonym">Muraena conger</name>
    <dbReference type="NCBI Taxonomy" id="82655"/>
    <lineage>
        <taxon>Eukaryota</taxon>
        <taxon>Metazoa</taxon>
        <taxon>Chordata</taxon>
        <taxon>Craniata</taxon>
        <taxon>Vertebrata</taxon>
        <taxon>Euteleostomi</taxon>
        <taxon>Actinopterygii</taxon>
        <taxon>Neopterygii</taxon>
        <taxon>Teleostei</taxon>
        <taxon>Anguilliformes</taxon>
        <taxon>Congridae</taxon>
        <taxon>Conger</taxon>
    </lineage>
</organism>
<dbReference type="SUPFAM" id="SSF81383">
    <property type="entry name" value="F-box domain"/>
    <property type="match status" value="1"/>
</dbReference>
<dbReference type="Gene3D" id="1.20.1280.50">
    <property type="match status" value="1"/>
</dbReference>
<reference evidence="4" key="1">
    <citation type="journal article" date="2023" name="Science">
        <title>Genome structures resolve the early diversification of teleost fishes.</title>
        <authorList>
            <person name="Parey E."/>
            <person name="Louis A."/>
            <person name="Montfort J."/>
            <person name="Bouchez O."/>
            <person name="Roques C."/>
            <person name="Iampietro C."/>
            <person name="Lluch J."/>
            <person name="Castinel A."/>
            <person name="Donnadieu C."/>
            <person name="Desvignes T."/>
            <person name="Floi Bucao C."/>
            <person name="Jouanno E."/>
            <person name="Wen M."/>
            <person name="Mejri S."/>
            <person name="Dirks R."/>
            <person name="Jansen H."/>
            <person name="Henkel C."/>
            <person name="Chen W.J."/>
            <person name="Zahm M."/>
            <person name="Cabau C."/>
            <person name="Klopp C."/>
            <person name="Thompson A.W."/>
            <person name="Robinson-Rechavi M."/>
            <person name="Braasch I."/>
            <person name="Lecointre G."/>
            <person name="Bobe J."/>
            <person name="Postlethwait J.H."/>
            <person name="Berthelot C."/>
            <person name="Roest Crollius H."/>
            <person name="Guiguen Y."/>
        </authorList>
    </citation>
    <scope>NUCLEOTIDE SEQUENCE</scope>
    <source>
        <strain evidence="4">Concon-B</strain>
    </source>
</reference>
<protein>
    <recommendedName>
        <fullName evidence="3">F-box domain-containing protein</fullName>
    </recommendedName>
</protein>
<dbReference type="SUPFAM" id="SSF52047">
    <property type="entry name" value="RNI-like"/>
    <property type="match status" value="1"/>
</dbReference>
<evidence type="ECO:0000259" key="3">
    <source>
        <dbReference type="Pfam" id="PF12937"/>
    </source>
</evidence>
<comment type="caution">
    <text evidence="4">The sequence shown here is derived from an EMBL/GenBank/DDBJ whole genome shotgun (WGS) entry which is preliminary data.</text>
</comment>
<dbReference type="InterPro" id="IPR001810">
    <property type="entry name" value="F-box_dom"/>
</dbReference>
<evidence type="ECO:0000313" key="5">
    <source>
        <dbReference type="Proteomes" id="UP001152803"/>
    </source>
</evidence>
<dbReference type="PANTHER" id="PTHR16134:SF28">
    <property type="entry name" value="F-BOX_LRR-REPEAT PROTEIN 6"/>
    <property type="match status" value="1"/>
</dbReference>
<dbReference type="FunFam" id="3.80.10.10:FF:000487">
    <property type="entry name" value="F-box and leucine-rich repeat protein 6"/>
    <property type="match status" value="1"/>
</dbReference>
<keyword evidence="5" id="KW-1185">Reference proteome</keyword>
<dbReference type="InterPro" id="IPR036047">
    <property type="entry name" value="F-box-like_dom_sf"/>
</dbReference>
<name>A0A9Q1DES4_CONCO</name>
<keyword evidence="1" id="KW-0833">Ubl conjugation pathway</keyword>
<dbReference type="Proteomes" id="UP001152803">
    <property type="component" value="Unassembled WGS sequence"/>
</dbReference>
<dbReference type="EMBL" id="JAFJMO010000009">
    <property type="protein sequence ID" value="KAJ8268131.1"/>
    <property type="molecule type" value="Genomic_DNA"/>
</dbReference>
<accession>A0A9Q1DES4</accession>
<dbReference type="FunFam" id="1.20.1280.50:FF:000035">
    <property type="entry name" value="F-box/LRR-repeat protein 6 isoform X2"/>
    <property type="match status" value="1"/>
</dbReference>
<dbReference type="OrthoDB" id="3134645at2759"/>
<feature type="compositionally biased region" description="Basic residues" evidence="2">
    <location>
        <begin position="52"/>
        <end position="64"/>
    </location>
</feature>
<dbReference type="InterPro" id="IPR006553">
    <property type="entry name" value="Leu-rich_rpt_Cys-con_subtyp"/>
</dbReference>
<dbReference type="Pfam" id="PF12937">
    <property type="entry name" value="F-box-like"/>
    <property type="match status" value="1"/>
</dbReference>
<feature type="region of interest" description="Disordered" evidence="2">
    <location>
        <begin position="38"/>
        <end position="70"/>
    </location>
</feature>
<dbReference type="AlphaFoldDB" id="A0A9Q1DES4"/>
<dbReference type="GO" id="GO:0019005">
    <property type="term" value="C:SCF ubiquitin ligase complex"/>
    <property type="evidence" value="ECO:0007669"/>
    <property type="project" value="InterPro"/>
</dbReference>
<dbReference type="PANTHER" id="PTHR16134">
    <property type="entry name" value="F-BOX/TPR REPEAT PROTEIN POF3"/>
    <property type="match status" value="1"/>
</dbReference>